<name>A0A1I2LZG0_9FLAO</name>
<dbReference type="Pfam" id="PF09537">
    <property type="entry name" value="DUF2383"/>
    <property type="match status" value="1"/>
</dbReference>
<dbReference type="InterPro" id="IPR011971">
    <property type="entry name" value="CHP02284"/>
</dbReference>
<gene>
    <name evidence="2" type="ORF">SAMN04488033_11064</name>
</gene>
<evidence type="ECO:0000313" key="3">
    <source>
        <dbReference type="Proteomes" id="UP000199116"/>
    </source>
</evidence>
<keyword evidence="3" id="KW-1185">Reference proteome</keyword>
<dbReference type="InterPro" id="IPR009078">
    <property type="entry name" value="Ferritin-like_SF"/>
</dbReference>
<dbReference type="InterPro" id="IPR016920">
    <property type="entry name" value="UCP029477"/>
</dbReference>
<dbReference type="RefSeq" id="WP_075325052.1">
    <property type="nucleotide sequence ID" value="NZ_FOOH01000010.1"/>
</dbReference>
<reference evidence="3" key="1">
    <citation type="submission" date="2016-10" db="EMBL/GenBank/DDBJ databases">
        <authorList>
            <person name="Varghese N."/>
            <person name="Submissions S."/>
        </authorList>
    </citation>
    <scope>NUCLEOTIDE SEQUENCE [LARGE SCALE GENOMIC DNA]</scope>
    <source>
        <strain evidence="3">DSM 23515</strain>
    </source>
</reference>
<dbReference type="EMBL" id="FOOH01000010">
    <property type="protein sequence ID" value="SFF82421.1"/>
    <property type="molecule type" value="Genomic_DNA"/>
</dbReference>
<dbReference type="InterPro" id="IPR012347">
    <property type="entry name" value="Ferritin-like"/>
</dbReference>
<evidence type="ECO:0000313" key="2">
    <source>
        <dbReference type="EMBL" id="SFF82421.1"/>
    </source>
</evidence>
<protein>
    <recommendedName>
        <fullName evidence="1">DUF2383 domain-containing protein</fullName>
    </recommendedName>
</protein>
<dbReference type="SUPFAM" id="SSF47240">
    <property type="entry name" value="Ferritin-like"/>
    <property type="match status" value="1"/>
</dbReference>
<dbReference type="Gene3D" id="1.20.1260.10">
    <property type="match status" value="1"/>
</dbReference>
<sequence length="149" mass="17353">MRTKEEMGNKLNELLEKSYDAREGFNAASKNAKNRKLQEFFKQKSQEREIFIKELREEITGYGQIPKEDGSAKGDIHRTWMKLKSSVESDNDEAMLEESLRGEKAALEDYKEITKEKDLPPSLSSKLNRQQQNIQSSINNVKVYEQMFD</sequence>
<dbReference type="PIRSF" id="PIRSF029477">
    <property type="entry name" value="UCP029477"/>
    <property type="match status" value="1"/>
</dbReference>
<dbReference type="AlphaFoldDB" id="A0A1I2LZG0"/>
<evidence type="ECO:0000259" key="1">
    <source>
        <dbReference type="Pfam" id="PF09537"/>
    </source>
</evidence>
<feature type="domain" description="DUF2383" evidence="1">
    <location>
        <begin position="8"/>
        <end position="115"/>
    </location>
</feature>
<accession>A0A1I2LZG0</accession>
<dbReference type="InterPro" id="IPR019052">
    <property type="entry name" value="DUF2383"/>
</dbReference>
<dbReference type="NCBIfam" id="TIGR02284">
    <property type="entry name" value="PA2169 family four-helix-bundle protein"/>
    <property type="match status" value="1"/>
</dbReference>
<proteinExistence type="predicted"/>
<dbReference type="Proteomes" id="UP000199116">
    <property type="component" value="Unassembled WGS sequence"/>
</dbReference>
<organism evidence="2 3">
    <name type="scientific">Salegentibacter agarivorans</name>
    <dbReference type="NCBI Taxonomy" id="345907"/>
    <lineage>
        <taxon>Bacteria</taxon>
        <taxon>Pseudomonadati</taxon>
        <taxon>Bacteroidota</taxon>
        <taxon>Flavobacteriia</taxon>
        <taxon>Flavobacteriales</taxon>
        <taxon>Flavobacteriaceae</taxon>
        <taxon>Salegentibacter</taxon>
    </lineage>
</organism>